<sequence length="323" mass="34639">MNKGKLSRVKLKALNSDSGMTLVEVLLALIITAFISVVISNVTMGASKTLQVTAEEAINAQQSVVFSQRLKADISNSESLYVYSGNKPTSANTLQLCDGIGSNFSINSEKGRPLFTVNIRTVPTNVDINTTYSSTLLVQKVEYDLVSQVDNFGNKNTFQITRRVCGSSLPPQTMLNVGDALCKSATNGFLGIARKYDIGKPNCPSIFVNLDDLVSTGQSVDANLTGNTILFCKTDYLSEADGGQGFKSCVDDSDTVTYGSVPAQGAYYFGLPYAGCKVPMAVLTSARLGAQSRCDVNIRYKDSNGVALTSIKPLANLNRRIDN</sequence>
<keyword evidence="1" id="KW-1133">Transmembrane helix</keyword>
<evidence type="ECO:0000313" key="2">
    <source>
        <dbReference type="EMBL" id="CAB4768815.1"/>
    </source>
</evidence>
<feature type="transmembrane region" description="Helical" evidence="1">
    <location>
        <begin position="21"/>
        <end position="39"/>
    </location>
</feature>
<gene>
    <name evidence="2" type="ORF">UFOPK2918_00162</name>
    <name evidence="3" type="ORF">UFOPK4303_00040</name>
</gene>
<evidence type="ECO:0000313" key="3">
    <source>
        <dbReference type="EMBL" id="CAB5043878.1"/>
    </source>
</evidence>
<keyword evidence="1" id="KW-0472">Membrane</keyword>
<organism evidence="3">
    <name type="scientific">freshwater metagenome</name>
    <dbReference type="NCBI Taxonomy" id="449393"/>
    <lineage>
        <taxon>unclassified sequences</taxon>
        <taxon>metagenomes</taxon>
        <taxon>ecological metagenomes</taxon>
    </lineage>
</organism>
<proteinExistence type="predicted"/>
<evidence type="ECO:0000256" key="1">
    <source>
        <dbReference type="SAM" id="Phobius"/>
    </source>
</evidence>
<keyword evidence="1" id="KW-0812">Transmembrane</keyword>
<dbReference type="InterPro" id="IPR012902">
    <property type="entry name" value="N_methyl_site"/>
</dbReference>
<reference evidence="3" key="1">
    <citation type="submission" date="2020-05" db="EMBL/GenBank/DDBJ databases">
        <authorList>
            <person name="Chiriac C."/>
            <person name="Salcher M."/>
            <person name="Ghai R."/>
            <person name="Kavagutti S V."/>
        </authorList>
    </citation>
    <scope>NUCLEOTIDE SEQUENCE</scope>
</reference>
<protein>
    <submittedName>
        <fullName evidence="3">Unannotated protein</fullName>
    </submittedName>
</protein>
<accession>A0A6J7SUD7</accession>
<dbReference type="PROSITE" id="PS00409">
    <property type="entry name" value="PROKAR_NTER_METHYL"/>
    <property type="match status" value="1"/>
</dbReference>
<dbReference type="AlphaFoldDB" id="A0A6J7SUD7"/>
<name>A0A6J7SUD7_9ZZZZ</name>
<dbReference type="EMBL" id="CAFBQI010000001">
    <property type="protein sequence ID" value="CAB5043878.1"/>
    <property type="molecule type" value="Genomic_DNA"/>
</dbReference>
<dbReference type="EMBL" id="CAEZZT010000006">
    <property type="protein sequence ID" value="CAB4768815.1"/>
    <property type="molecule type" value="Genomic_DNA"/>
</dbReference>